<name>A0A7V7PRI2_9HYPH</name>
<keyword evidence="3" id="KW-0540">Nuclease</keyword>
<dbReference type="EMBL" id="VZDO01000003">
    <property type="protein sequence ID" value="KAB0681322.1"/>
    <property type="molecule type" value="Genomic_DNA"/>
</dbReference>
<evidence type="ECO:0000256" key="3">
    <source>
        <dbReference type="ARBA" id="ARBA00022722"/>
    </source>
</evidence>
<dbReference type="Pfam" id="PF07927">
    <property type="entry name" value="HicA_toxin"/>
    <property type="match status" value="1"/>
</dbReference>
<dbReference type="SUPFAM" id="SSF54786">
    <property type="entry name" value="YcfA/nrd intein domain"/>
    <property type="match status" value="1"/>
</dbReference>
<keyword evidence="6" id="KW-0694">RNA-binding</keyword>
<evidence type="ECO:0000313" key="8">
    <source>
        <dbReference type="EMBL" id="KAB0681322.1"/>
    </source>
</evidence>
<evidence type="ECO:0000256" key="4">
    <source>
        <dbReference type="ARBA" id="ARBA00022759"/>
    </source>
</evidence>
<organism evidence="8 9">
    <name type="scientific">Plantimonas leprariae</name>
    <dbReference type="NCBI Taxonomy" id="2615207"/>
    <lineage>
        <taxon>Bacteria</taxon>
        <taxon>Pseudomonadati</taxon>
        <taxon>Pseudomonadota</taxon>
        <taxon>Alphaproteobacteria</taxon>
        <taxon>Hyphomicrobiales</taxon>
        <taxon>Aurantimonadaceae</taxon>
        <taxon>Plantimonas</taxon>
    </lineage>
</organism>
<keyword evidence="9" id="KW-1185">Reference proteome</keyword>
<evidence type="ECO:0000313" key="9">
    <source>
        <dbReference type="Proteomes" id="UP000432089"/>
    </source>
</evidence>
<evidence type="ECO:0000256" key="6">
    <source>
        <dbReference type="ARBA" id="ARBA00022884"/>
    </source>
</evidence>
<evidence type="ECO:0000256" key="1">
    <source>
        <dbReference type="ARBA" id="ARBA00006620"/>
    </source>
</evidence>
<dbReference type="GO" id="GO:0003729">
    <property type="term" value="F:mRNA binding"/>
    <property type="evidence" value="ECO:0007669"/>
    <property type="project" value="InterPro"/>
</dbReference>
<dbReference type="GO" id="GO:0016787">
    <property type="term" value="F:hydrolase activity"/>
    <property type="evidence" value="ECO:0007669"/>
    <property type="project" value="UniProtKB-KW"/>
</dbReference>
<evidence type="ECO:0000256" key="5">
    <source>
        <dbReference type="ARBA" id="ARBA00022801"/>
    </source>
</evidence>
<dbReference type="InterPro" id="IPR038570">
    <property type="entry name" value="HicA_sf"/>
</dbReference>
<comment type="caution">
    <text evidence="8">The sequence shown here is derived from an EMBL/GenBank/DDBJ whole genome shotgun (WGS) entry which is preliminary data.</text>
</comment>
<sequence length="66" mass="7707">MSPKRQVESPKDIAKRLIAEGWTKRKGKGDHRNFVKDGRLVTLDMGRREIPIGTLRSVYRQAGWEW</sequence>
<evidence type="ECO:0000256" key="2">
    <source>
        <dbReference type="ARBA" id="ARBA00022649"/>
    </source>
</evidence>
<dbReference type="Proteomes" id="UP000432089">
    <property type="component" value="Unassembled WGS sequence"/>
</dbReference>
<evidence type="ECO:0000256" key="7">
    <source>
        <dbReference type="ARBA" id="ARBA00023016"/>
    </source>
</evidence>
<comment type="similarity">
    <text evidence="1">Belongs to the HicA mRNA interferase family.</text>
</comment>
<reference evidence="8 9" key="1">
    <citation type="submission" date="2019-09" db="EMBL/GenBank/DDBJ databases">
        <title>YIM 132180 draft genome.</title>
        <authorList>
            <person name="Zhang K."/>
        </authorList>
    </citation>
    <scope>NUCLEOTIDE SEQUENCE [LARGE SCALE GENOMIC DNA]</scope>
    <source>
        <strain evidence="8 9">YIM 132180</strain>
    </source>
</reference>
<dbReference type="Gene3D" id="3.30.920.30">
    <property type="entry name" value="Hypothetical protein"/>
    <property type="match status" value="1"/>
</dbReference>
<protein>
    <submittedName>
        <fullName evidence="8">Type II toxin-antitoxin system HicA family toxin</fullName>
    </submittedName>
</protein>
<dbReference type="AlphaFoldDB" id="A0A7V7PRI2"/>
<keyword evidence="5" id="KW-0378">Hydrolase</keyword>
<gene>
    <name evidence="8" type="ORF">F6X38_05390</name>
</gene>
<accession>A0A7V7PRI2</accession>
<keyword evidence="7" id="KW-0346">Stress response</keyword>
<keyword evidence="2" id="KW-1277">Toxin-antitoxin system</keyword>
<keyword evidence="4" id="KW-0255">Endonuclease</keyword>
<proteinExistence type="inferred from homology"/>
<dbReference type="GO" id="GO:0004519">
    <property type="term" value="F:endonuclease activity"/>
    <property type="evidence" value="ECO:0007669"/>
    <property type="project" value="UniProtKB-KW"/>
</dbReference>
<dbReference type="InterPro" id="IPR012933">
    <property type="entry name" value="HicA_mRNA_interferase"/>
</dbReference>